<dbReference type="InterPro" id="IPR001926">
    <property type="entry name" value="TrpB-like_PALP"/>
</dbReference>
<evidence type="ECO:0000256" key="5">
    <source>
        <dbReference type="PIRSR" id="PIRSR604450-51"/>
    </source>
</evidence>
<reference evidence="8 9" key="1">
    <citation type="submission" date="2020-08" db="EMBL/GenBank/DDBJ databases">
        <authorList>
            <person name="Ren C."/>
            <person name="Gu Y."/>
            <person name="Xu Y."/>
        </authorList>
    </citation>
    <scope>NUCLEOTIDE SEQUENCE [LARGE SCALE GENOMIC DNA]</scope>
    <source>
        <strain evidence="8 9">LBM18003</strain>
    </source>
</reference>
<keyword evidence="8" id="KW-0456">Lyase</keyword>
<dbReference type="PANTHER" id="PTHR43515">
    <property type="entry name" value="THREONINE SYNTHASE-LIKE 1"/>
    <property type="match status" value="1"/>
</dbReference>
<keyword evidence="3 5" id="KW-0663">Pyridoxal phosphate</keyword>
<evidence type="ECO:0000256" key="3">
    <source>
        <dbReference type="ARBA" id="ARBA00022898"/>
    </source>
</evidence>
<dbReference type="CDD" id="cd01560">
    <property type="entry name" value="Thr-synth_2"/>
    <property type="match status" value="1"/>
</dbReference>
<dbReference type="AlphaFoldDB" id="A0A7G9WKP9"/>
<dbReference type="Pfam" id="PF00291">
    <property type="entry name" value="PALP"/>
    <property type="match status" value="1"/>
</dbReference>
<dbReference type="RefSeq" id="WP_212508330.1">
    <property type="nucleotide sequence ID" value="NZ_CP060696.1"/>
</dbReference>
<dbReference type="Gene3D" id="3.90.1380.10">
    <property type="entry name" value="Threonine synthase, N-terminal domain"/>
    <property type="match status" value="1"/>
</dbReference>
<feature type="modified residue" description="N6-(pyridoxal phosphate)lysine" evidence="5">
    <location>
        <position position="115"/>
    </location>
</feature>
<dbReference type="GO" id="GO:0009088">
    <property type="term" value="P:threonine biosynthetic process"/>
    <property type="evidence" value="ECO:0007669"/>
    <property type="project" value="UniProtKB-UniRule"/>
</dbReference>
<evidence type="ECO:0000256" key="1">
    <source>
        <dbReference type="ARBA" id="ARBA00001933"/>
    </source>
</evidence>
<feature type="domain" description="Threonine synthase N-terminal" evidence="7">
    <location>
        <begin position="2"/>
        <end position="79"/>
    </location>
</feature>
<evidence type="ECO:0000259" key="6">
    <source>
        <dbReference type="Pfam" id="PF00291"/>
    </source>
</evidence>
<dbReference type="KEGG" id="caml:H6X83_06575"/>
<dbReference type="Gene3D" id="3.40.50.1100">
    <property type="match status" value="2"/>
</dbReference>
<evidence type="ECO:0000256" key="2">
    <source>
        <dbReference type="ARBA" id="ARBA00005517"/>
    </source>
</evidence>
<dbReference type="InterPro" id="IPR036052">
    <property type="entry name" value="TrpB-like_PALP_sf"/>
</dbReference>
<dbReference type="NCBIfam" id="TIGR00260">
    <property type="entry name" value="thrC"/>
    <property type="match status" value="1"/>
</dbReference>
<feature type="domain" description="Tryptophan synthase beta chain-like PALP" evidence="6">
    <location>
        <begin position="104"/>
        <end position="362"/>
    </location>
</feature>
<dbReference type="Pfam" id="PF14821">
    <property type="entry name" value="Thr_synth_N"/>
    <property type="match status" value="1"/>
</dbReference>
<organism evidence="8 9">
    <name type="scientific">Caproicibacterium amylolyticum</name>
    <dbReference type="NCBI Taxonomy" id="2766537"/>
    <lineage>
        <taxon>Bacteria</taxon>
        <taxon>Bacillati</taxon>
        <taxon>Bacillota</taxon>
        <taxon>Clostridia</taxon>
        <taxon>Eubacteriales</taxon>
        <taxon>Oscillospiraceae</taxon>
        <taxon>Caproicibacterium</taxon>
    </lineage>
</organism>
<dbReference type="EC" id="4.2.3.1" evidence="4"/>
<gene>
    <name evidence="8" type="ORF">H6X83_06575</name>
</gene>
<dbReference type="InterPro" id="IPR004450">
    <property type="entry name" value="Thr_synthase-like"/>
</dbReference>
<dbReference type="InterPro" id="IPR029144">
    <property type="entry name" value="Thr_synth_N"/>
</dbReference>
<dbReference type="GO" id="GO:0004795">
    <property type="term" value="F:threonine synthase activity"/>
    <property type="evidence" value="ECO:0007669"/>
    <property type="project" value="UniProtKB-UniRule"/>
</dbReference>
<proteinExistence type="inferred from homology"/>
<dbReference type="InterPro" id="IPR037158">
    <property type="entry name" value="Thr_synth_N_sf"/>
</dbReference>
<comment type="similarity">
    <text evidence="2">Belongs to the threonine synthase family.</text>
</comment>
<protein>
    <recommendedName>
        <fullName evidence="4">Threonine synthase</fullName>
        <ecNumber evidence="4">4.2.3.1</ecNumber>
    </recommendedName>
</protein>
<dbReference type="Pfam" id="PF24857">
    <property type="entry name" value="THR4_C"/>
    <property type="match status" value="1"/>
</dbReference>
<keyword evidence="9" id="KW-1185">Reference proteome</keyword>
<sequence>MQYQSTRDFHKTVSSAQAIAQGICEDGGLFVPQSIPKLSWQDLEQMRKCTYVERAEKILSMFLTDFTAEEIHSCVQDAYTEEKFPGGPAQLSMLQEGPYTMYLLELWHGPTCAFKDMALQLLPHLLTKSLKKIQSDKTAVILVATSGDTGKAALEGFKNVLGTKILVFYPQDGVSPMQKRQMLTQEGENVAVCAIEGNFDDAQTGVKKIFTDSKVCTALDAHGMMFSSANSINLGRLLPQIVYYISAYCDLMETGEIDYEGEKVNITVPTGNFGNILAAYYAKQMGLPVNKLICASNSNNVLTDFLRTGVYNRNRAFYTTISPSMDILISSNLERLLSSLTASDVKVKDWMRQLSASGEYRVDDDTMAQLKSLFWAGCCDDNQTSAEIKELYQTENYLCDTHTAVAVNVYKQYAAVTGDTETPTIIASTASPYKFADSVLNAVVGSVSSADDFEKIAELSTATGTPIPAPIAALQNKPIRFHDSCAPAEMFKKALELTGADA</sequence>
<dbReference type="EMBL" id="CP060696">
    <property type="protein sequence ID" value="QNO19261.1"/>
    <property type="molecule type" value="Genomic_DNA"/>
</dbReference>
<evidence type="ECO:0000313" key="9">
    <source>
        <dbReference type="Proteomes" id="UP000516046"/>
    </source>
</evidence>
<dbReference type="Proteomes" id="UP000516046">
    <property type="component" value="Chromosome"/>
</dbReference>
<evidence type="ECO:0000256" key="4">
    <source>
        <dbReference type="NCBIfam" id="TIGR00260"/>
    </source>
</evidence>
<accession>A0A7G9WKP9</accession>
<dbReference type="GO" id="GO:0005737">
    <property type="term" value="C:cytoplasm"/>
    <property type="evidence" value="ECO:0007669"/>
    <property type="project" value="TreeGrafter"/>
</dbReference>
<dbReference type="PANTHER" id="PTHR43515:SF1">
    <property type="entry name" value="THREONINE SYNTHASE-LIKE 1"/>
    <property type="match status" value="1"/>
</dbReference>
<name>A0A7G9WKP9_9FIRM</name>
<evidence type="ECO:0000313" key="8">
    <source>
        <dbReference type="EMBL" id="QNO19261.1"/>
    </source>
</evidence>
<evidence type="ECO:0000259" key="7">
    <source>
        <dbReference type="Pfam" id="PF14821"/>
    </source>
</evidence>
<dbReference type="SUPFAM" id="SSF53686">
    <property type="entry name" value="Tryptophan synthase beta subunit-like PLP-dependent enzymes"/>
    <property type="match status" value="1"/>
</dbReference>
<comment type="cofactor">
    <cofactor evidence="1 5">
        <name>pyridoxal 5'-phosphate</name>
        <dbReference type="ChEBI" id="CHEBI:597326"/>
    </cofactor>
</comment>